<evidence type="ECO:0000256" key="1">
    <source>
        <dbReference type="SAM" id="Phobius"/>
    </source>
</evidence>
<dbReference type="Proteomes" id="UP001246372">
    <property type="component" value="Unassembled WGS sequence"/>
</dbReference>
<protein>
    <submittedName>
        <fullName evidence="2">Uncharacterized protein</fullName>
    </submittedName>
</protein>
<evidence type="ECO:0000313" key="3">
    <source>
        <dbReference type="Proteomes" id="UP001246372"/>
    </source>
</evidence>
<proteinExistence type="predicted"/>
<gene>
    <name evidence="2" type="ORF">RQP53_09905</name>
</gene>
<dbReference type="EMBL" id="JAVXZY010000003">
    <property type="protein sequence ID" value="MDT8999578.1"/>
    <property type="molecule type" value="Genomic_DNA"/>
</dbReference>
<feature type="transmembrane region" description="Helical" evidence="1">
    <location>
        <begin position="279"/>
        <end position="305"/>
    </location>
</feature>
<sequence length="328" mass="34318">MSFGVIIDVAIGLIFVYLLLGLVGSAAQEACASLLNWRGKHLQQGLRALLAHEGFGGKAGNWLFEAVSGHGMLSTAGGTRAPSYVAAGNFGMALIESLMDGSQAPVFTQVERSVAQLPAGRLKQALTALLNQAGGDLDKFRGGVERWFDDGMDRVSGAYKRFSQNFMLIFGFVIAFGGNFDTIEMTKKLWADPVARAQVMEQAKTFAKEHPDGVAPAPAAAASSVAAAQVASGASAAAAKPAAAEPKSLRDTVAPVQAAFDPVKQLPLPFGWPNGFDCAAFWSLSKLLGCAITALAVALGAPFWFDTLQKFLNLRAAGPKPAKSDSVA</sequence>
<name>A0ABU3PBQ8_9BURK</name>
<dbReference type="RefSeq" id="WP_315650138.1">
    <property type="nucleotide sequence ID" value="NZ_JAVXZY010000003.1"/>
</dbReference>
<accession>A0ABU3PBQ8</accession>
<keyword evidence="3" id="KW-1185">Reference proteome</keyword>
<keyword evidence="1" id="KW-1133">Transmembrane helix</keyword>
<reference evidence="2" key="1">
    <citation type="submission" date="2023-09" db="EMBL/GenBank/DDBJ databases">
        <title>Paucibacter sp. APW11 Genome sequencing and assembly.</title>
        <authorList>
            <person name="Kim I."/>
        </authorList>
    </citation>
    <scope>NUCLEOTIDE SEQUENCE</scope>
    <source>
        <strain evidence="2">APW11</strain>
    </source>
</reference>
<feature type="transmembrane region" description="Helical" evidence="1">
    <location>
        <begin position="162"/>
        <end position="180"/>
    </location>
</feature>
<keyword evidence="1" id="KW-0812">Transmembrane</keyword>
<feature type="transmembrane region" description="Helical" evidence="1">
    <location>
        <begin position="6"/>
        <end position="27"/>
    </location>
</feature>
<evidence type="ECO:0000313" key="2">
    <source>
        <dbReference type="EMBL" id="MDT8999578.1"/>
    </source>
</evidence>
<comment type="caution">
    <text evidence="2">The sequence shown here is derived from an EMBL/GenBank/DDBJ whole genome shotgun (WGS) entry which is preliminary data.</text>
</comment>
<keyword evidence="1" id="KW-0472">Membrane</keyword>
<organism evidence="2 3">
    <name type="scientific">Roseateles aquae</name>
    <dbReference type="NCBI Taxonomy" id="3077235"/>
    <lineage>
        <taxon>Bacteria</taxon>
        <taxon>Pseudomonadati</taxon>
        <taxon>Pseudomonadota</taxon>
        <taxon>Betaproteobacteria</taxon>
        <taxon>Burkholderiales</taxon>
        <taxon>Sphaerotilaceae</taxon>
        <taxon>Roseateles</taxon>
    </lineage>
</organism>